<name>A0ABN3A782_9ACTN</name>
<dbReference type="EMBL" id="BAAAMR010000068">
    <property type="protein sequence ID" value="GAA2155304.1"/>
    <property type="molecule type" value="Genomic_DNA"/>
</dbReference>
<sequence>MSLARLAARVHYSKGHLSLVERGLRPPARDLARLCDTELRADGALAALAAGPSGPVPGGLGDREAEVWLMRLSADGPSWFQPVSRRQAVAVGAASLAGLGIGHAGPAAADNPTLPGLYRSMLAQYRQLGQAVAPGLVLPVLIAQTHTLRELASHAGPRTRPDLLRLASRYAEYVGWLVQETGNDESALWWTRYAAAGGDQELTAYGLVRHALVTLYRDDARSTIDLARRAQAGRVSPRVLGLAAQREAQGHALAGDHDACMRCIDRARDLLAAASREQETPVLGTTNVADPAEMGRGWCLYELGRPKAAAEILDAQLARVPPDAVRTRTRFGMRRALAVAASGEIDRACEQTRELLGGAATVASATIATDLRKLARTLSRHPTSPSVRELAPELGTALRNSSP</sequence>
<evidence type="ECO:0000313" key="2">
    <source>
        <dbReference type="EMBL" id="GAA2155304.1"/>
    </source>
</evidence>
<accession>A0ABN3A782</accession>
<reference evidence="2 3" key="1">
    <citation type="journal article" date="2019" name="Int. J. Syst. Evol. Microbiol.">
        <title>The Global Catalogue of Microorganisms (GCM) 10K type strain sequencing project: providing services to taxonomists for standard genome sequencing and annotation.</title>
        <authorList>
            <consortium name="The Broad Institute Genomics Platform"/>
            <consortium name="The Broad Institute Genome Sequencing Center for Infectious Disease"/>
            <person name="Wu L."/>
            <person name="Ma J."/>
        </authorList>
    </citation>
    <scope>NUCLEOTIDE SEQUENCE [LARGE SCALE GENOMIC DNA]</scope>
    <source>
        <strain evidence="2 3">JCM 13850</strain>
    </source>
</reference>
<dbReference type="Proteomes" id="UP001501020">
    <property type="component" value="Unassembled WGS sequence"/>
</dbReference>
<organism evidence="2 3">
    <name type="scientific">Actinomadura napierensis</name>
    <dbReference type="NCBI Taxonomy" id="267854"/>
    <lineage>
        <taxon>Bacteria</taxon>
        <taxon>Bacillati</taxon>
        <taxon>Actinomycetota</taxon>
        <taxon>Actinomycetes</taxon>
        <taxon>Streptosporangiales</taxon>
        <taxon>Thermomonosporaceae</taxon>
        <taxon>Actinomadura</taxon>
    </lineage>
</organism>
<gene>
    <name evidence="2" type="ORF">GCM10009727_63090</name>
</gene>
<protein>
    <recommendedName>
        <fullName evidence="4">Helix-turn-helix domain-containing protein</fullName>
    </recommendedName>
</protein>
<keyword evidence="3" id="KW-1185">Reference proteome</keyword>
<proteinExistence type="predicted"/>
<dbReference type="InterPro" id="IPR011990">
    <property type="entry name" value="TPR-like_helical_dom_sf"/>
</dbReference>
<evidence type="ECO:0000313" key="3">
    <source>
        <dbReference type="Proteomes" id="UP001501020"/>
    </source>
</evidence>
<evidence type="ECO:0000256" key="1">
    <source>
        <dbReference type="SAM" id="MobiDB-lite"/>
    </source>
</evidence>
<evidence type="ECO:0008006" key="4">
    <source>
        <dbReference type="Google" id="ProtNLM"/>
    </source>
</evidence>
<comment type="caution">
    <text evidence="2">The sequence shown here is derived from an EMBL/GenBank/DDBJ whole genome shotgun (WGS) entry which is preliminary data.</text>
</comment>
<dbReference type="SUPFAM" id="SSF48452">
    <property type="entry name" value="TPR-like"/>
    <property type="match status" value="1"/>
</dbReference>
<feature type="region of interest" description="Disordered" evidence="1">
    <location>
        <begin position="378"/>
        <end position="403"/>
    </location>
</feature>